<sequence length="146" mass="15438">MAPGADGGVWGGGGGWGRRLSATASSGDIERGIYRRVHRPGGREAQVASEINGADGTTGGLAAVPADGSARPYAHRHERLLRRAFGLISSSSPARGAKLSALRYPCWGQLKMAPLFLQLMVLSGTVPESRCARGTDPRPLTVYYNY</sequence>
<evidence type="ECO:0000313" key="3">
    <source>
        <dbReference type="Proteomes" id="UP001152622"/>
    </source>
</evidence>
<feature type="region of interest" description="Disordered" evidence="1">
    <location>
        <begin position="40"/>
        <end position="65"/>
    </location>
</feature>
<reference evidence="2" key="1">
    <citation type="journal article" date="2023" name="Science">
        <title>Genome structures resolve the early diversification of teleost fishes.</title>
        <authorList>
            <person name="Parey E."/>
            <person name="Louis A."/>
            <person name="Montfort J."/>
            <person name="Bouchez O."/>
            <person name="Roques C."/>
            <person name="Iampietro C."/>
            <person name="Lluch J."/>
            <person name="Castinel A."/>
            <person name="Donnadieu C."/>
            <person name="Desvignes T."/>
            <person name="Floi Bucao C."/>
            <person name="Jouanno E."/>
            <person name="Wen M."/>
            <person name="Mejri S."/>
            <person name="Dirks R."/>
            <person name="Jansen H."/>
            <person name="Henkel C."/>
            <person name="Chen W.J."/>
            <person name="Zahm M."/>
            <person name="Cabau C."/>
            <person name="Klopp C."/>
            <person name="Thompson A.W."/>
            <person name="Robinson-Rechavi M."/>
            <person name="Braasch I."/>
            <person name="Lecointre G."/>
            <person name="Bobe J."/>
            <person name="Postlethwait J.H."/>
            <person name="Berthelot C."/>
            <person name="Roest Crollius H."/>
            <person name="Guiguen Y."/>
        </authorList>
    </citation>
    <scope>NUCLEOTIDE SEQUENCE</scope>
    <source>
        <strain evidence="2">WJC10195</strain>
    </source>
</reference>
<proteinExistence type="predicted"/>
<protein>
    <submittedName>
        <fullName evidence="2">Uncharacterized protein</fullName>
    </submittedName>
</protein>
<comment type="caution">
    <text evidence="2">The sequence shown here is derived from an EMBL/GenBank/DDBJ whole genome shotgun (WGS) entry which is preliminary data.</text>
</comment>
<name>A0A9Q1J7Z6_SYNKA</name>
<gene>
    <name evidence="2" type="ORF">SKAU_G00109970</name>
</gene>
<organism evidence="2 3">
    <name type="scientific">Synaphobranchus kaupii</name>
    <name type="common">Kaup's arrowtooth eel</name>
    <dbReference type="NCBI Taxonomy" id="118154"/>
    <lineage>
        <taxon>Eukaryota</taxon>
        <taxon>Metazoa</taxon>
        <taxon>Chordata</taxon>
        <taxon>Craniata</taxon>
        <taxon>Vertebrata</taxon>
        <taxon>Euteleostomi</taxon>
        <taxon>Actinopterygii</taxon>
        <taxon>Neopterygii</taxon>
        <taxon>Teleostei</taxon>
        <taxon>Anguilliformes</taxon>
        <taxon>Synaphobranchidae</taxon>
        <taxon>Synaphobranchus</taxon>
    </lineage>
</organism>
<evidence type="ECO:0000256" key="1">
    <source>
        <dbReference type="SAM" id="MobiDB-lite"/>
    </source>
</evidence>
<dbReference type="Proteomes" id="UP001152622">
    <property type="component" value="Chromosome 3"/>
</dbReference>
<keyword evidence="3" id="KW-1185">Reference proteome</keyword>
<accession>A0A9Q1J7Z6</accession>
<dbReference type="AlphaFoldDB" id="A0A9Q1J7Z6"/>
<evidence type="ECO:0000313" key="2">
    <source>
        <dbReference type="EMBL" id="KAJ8370969.1"/>
    </source>
</evidence>
<dbReference type="EMBL" id="JAINUF010000003">
    <property type="protein sequence ID" value="KAJ8370969.1"/>
    <property type="molecule type" value="Genomic_DNA"/>
</dbReference>